<keyword evidence="2" id="KW-1185">Reference proteome</keyword>
<evidence type="ECO:0008006" key="3">
    <source>
        <dbReference type="Google" id="ProtNLM"/>
    </source>
</evidence>
<evidence type="ECO:0000313" key="2">
    <source>
        <dbReference type="Proteomes" id="UP001500432"/>
    </source>
</evidence>
<sequence>MILSDVLGAAVLDAEGKRLGVVSDLRFVLEGGPDALLAAPRLVGVLVSPRTASSFLGYERQGISQPWPVAQILSWRHRGSFLVLWDDLAGLGPDSVRLRKGYTAYEPSLRA</sequence>
<dbReference type="EMBL" id="BAAAQW010000009">
    <property type="protein sequence ID" value="GAA2202014.1"/>
    <property type="molecule type" value="Genomic_DNA"/>
</dbReference>
<comment type="caution">
    <text evidence="1">The sequence shown here is derived from an EMBL/GenBank/DDBJ whole genome shotgun (WGS) entry which is preliminary data.</text>
</comment>
<dbReference type="RefSeq" id="WP_344300456.1">
    <property type="nucleotide sequence ID" value="NZ_BAAAQW010000009.1"/>
</dbReference>
<protein>
    <recommendedName>
        <fullName evidence="3">PRC-barrel domain-containing protein</fullName>
    </recommendedName>
</protein>
<reference evidence="2" key="1">
    <citation type="journal article" date="2019" name="Int. J. Syst. Evol. Microbiol.">
        <title>The Global Catalogue of Microorganisms (GCM) 10K type strain sequencing project: providing services to taxonomists for standard genome sequencing and annotation.</title>
        <authorList>
            <consortium name="The Broad Institute Genomics Platform"/>
            <consortium name="The Broad Institute Genome Sequencing Center for Infectious Disease"/>
            <person name="Wu L."/>
            <person name="Ma J."/>
        </authorList>
    </citation>
    <scope>NUCLEOTIDE SEQUENCE [LARGE SCALE GENOMIC DNA]</scope>
    <source>
        <strain evidence="2">JCM 16034</strain>
    </source>
</reference>
<organism evidence="1 2">
    <name type="scientific">Sinomonas flava</name>
    <dbReference type="NCBI Taxonomy" id="496857"/>
    <lineage>
        <taxon>Bacteria</taxon>
        <taxon>Bacillati</taxon>
        <taxon>Actinomycetota</taxon>
        <taxon>Actinomycetes</taxon>
        <taxon>Micrococcales</taxon>
        <taxon>Micrococcaceae</taxon>
        <taxon>Sinomonas</taxon>
    </lineage>
</organism>
<dbReference type="Proteomes" id="UP001500432">
    <property type="component" value="Unassembled WGS sequence"/>
</dbReference>
<name>A0ABP5NRC2_9MICC</name>
<proteinExistence type="predicted"/>
<evidence type="ECO:0000313" key="1">
    <source>
        <dbReference type="EMBL" id="GAA2202014.1"/>
    </source>
</evidence>
<accession>A0ABP5NRC2</accession>
<gene>
    <name evidence="1" type="ORF">GCM10009849_28710</name>
</gene>